<proteinExistence type="predicted"/>
<dbReference type="HOGENOM" id="CLU_318815_0_0_5"/>
<keyword evidence="3" id="KW-1185">Reference proteome</keyword>
<dbReference type="SUPFAM" id="SSF51120">
    <property type="entry name" value="beta-Roll"/>
    <property type="match status" value="2"/>
</dbReference>
<dbReference type="EMBL" id="CANI01000008">
    <property type="protein sequence ID" value="CCM74777.1"/>
    <property type="molecule type" value="Genomic_DNA"/>
</dbReference>
<sequence length="912" mass="93915">MFTLAHGGTITLPQGQTSVTVDLHFSADTYSGSISNSITSVTGQNEYESLLTTGSTSTTVNTPPTVVDSENWLSSDPAQYTSGASSYPNGYPLHIEAPTDSDHNNLVVKVSGTVPTGVFYNGGSGYVALTAGVTLYDLAHGINLLDSVVYRPTSSQTDAQNLTLKLDVYDGTVHVTQNVGIHEVPPTSLPSDVQQIGSGGSPLTSGNDQTQTLTLSQGTVNGILADPHGSTVVVYTDFQKSPFATPIPADEQNPGAFGDGSAGSAREQEVQVEIRIGANRFAVVEDDRSAGTFEQSWFYDSASGLMKAAVDYDHIYLLDAAGNATSTTLASYLIGNPPTAGNTWTLVYTDNNGGNFQARTVTFDFFTHNPGDPGIPVTGNTTLADTIYGTSGEDVLTGSGGNDMLYGRQDHDILNGGIGNDMLTGGADADTLTGGSGADTFVIGSGESLGTTGGNGDNGTISGNDIITDFDTTADILNLAGTPFAAGNTSGWVDGTNSSLTISSSQISKHSITNGIITFENASNNVVTLSSASQVAAVVQYLHQNDMGNAGATVAFTATIGGTAHTFIYEQVGDTPDASKDILVDLQNVNLISGGTSLATLIGNSHIDPIVLDLDHNGVALTSLDQGVQFDINADGHKDQIAWTTGSDGILAFDVDGNGKIDNGSEIFSPHFAGGSYVDGLAALSALDSNHDGKIDAADEAFSKLTVWQDLNHNGITDSGELSSLADHSISSISLEATASSTEINGQSILADGDYTLTDGSTAHFVEVAFDTTLGGSENSSNAYSLIGSDGDDILSGSGGMFTISGGAGADTFVLDADALNDVKLADVITDFKASEGDTLDVSKLLDSLLGHQASEAEALASVKTTVSGADTVVSVNANGGWHDVAVLQNTTEAVKILFDDKHDTTTAPHVG</sequence>
<accession>K0PUH8</accession>
<dbReference type="RefSeq" id="WP_007530847.1">
    <property type="nucleotide sequence ID" value="NZ_HF536772.1"/>
</dbReference>
<dbReference type="Pfam" id="PF00353">
    <property type="entry name" value="HemolysinCabind"/>
    <property type="match status" value="3"/>
</dbReference>
<dbReference type="InterPro" id="IPR018511">
    <property type="entry name" value="Hemolysin-typ_Ca-bd_CS"/>
</dbReference>
<organism evidence="2 3">
    <name type="scientific">Rhizobium mesoamericanum STM3625</name>
    <dbReference type="NCBI Taxonomy" id="1211777"/>
    <lineage>
        <taxon>Bacteria</taxon>
        <taxon>Pseudomonadati</taxon>
        <taxon>Pseudomonadota</taxon>
        <taxon>Alphaproteobacteria</taxon>
        <taxon>Hyphomicrobiales</taxon>
        <taxon>Rhizobiaceae</taxon>
        <taxon>Rhizobium/Agrobacterium group</taxon>
        <taxon>Rhizobium</taxon>
    </lineage>
</organism>
<dbReference type="PROSITE" id="PS00330">
    <property type="entry name" value="HEMOLYSIN_CALCIUM"/>
    <property type="match status" value="1"/>
</dbReference>
<dbReference type="PANTHER" id="PTHR39431">
    <property type="entry name" value="FRPA/C-RELATED PROTEIN"/>
    <property type="match status" value="1"/>
</dbReference>
<dbReference type="InterPro" id="IPR001343">
    <property type="entry name" value="Hemolysn_Ca-bd"/>
</dbReference>
<reference evidence="2 3" key="1">
    <citation type="journal article" date="2013" name="Genome Announc.">
        <title>Draft Genome Sequence of Rhizobium mesoamericanum STM3625, a Nitrogen-Fixing Symbiont of Mimosa pudica Isolated in French Guiana (South America).</title>
        <authorList>
            <person name="Moulin L."/>
            <person name="Mornico D."/>
            <person name="Melkonian R."/>
            <person name="Klonowska A."/>
        </authorList>
    </citation>
    <scope>NUCLEOTIDE SEQUENCE [LARGE SCALE GENOMIC DNA]</scope>
    <source>
        <strain evidence="2 3">STM3625</strain>
    </source>
</reference>
<dbReference type="NCBIfam" id="TIGR03661">
    <property type="entry name" value="T1SS_VCA0849"/>
    <property type="match status" value="1"/>
</dbReference>
<gene>
    <name evidence="2" type="ORF">BN77_1921</name>
</gene>
<dbReference type="InterPro" id="IPR019960">
    <property type="entry name" value="T1SS_VCA0849"/>
</dbReference>
<dbReference type="InterPro" id="IPR011049">
    <property type="entry name" value="Serralysin-like_metalloprot_C"/>
</dbReference>
<dbReference type="Gene3D" id="2.150.10.10">
    <property type="entry name" value="Serralysin-like metalloprotease, C-terminal"/>
    <property type="match status" value="2"/>
</dbReference>
<dbReference type="STRING" id="1211777.BN77_1921"/>
<feature type="region of interest" description="Disordered" evidence="1">
    <location>
        <begin position="185"/>
        <end position="208"/>
    </location>
</feature>
<dbReference type="eggNOG" id="COG2931">
    <property type="taxonomic scope" value="Bacteria"/>
</dbReference>
<evidence type="ECO:0000313" key="2">
    <source>
        <dbReference type="EMBL" id="CCM74777.1"/>
    </source>
</evidence>
<evidence type="ECO:0000313" key="3">
    <source>
        <dbReference type="Proteomes" id="UP000009319"/>
    </source>
</evidence>
<protein>
    <submittedName>
        <fullName evidence="2">Uncharacterized protein</fullName>
    </submittedName>
</protein>
<feature type="compositionally biased region" description="Polar residues" evidence="1">
    <location>
        <begin position="189"/>
        <end position="208"/>
    </location>
</feature>
<name>K0PUH8_9HYPH</name>
<dbReference type="PANTHER" id="PTHR39431:SF1">
    <property type="entry name" value="FRPA_C-RELATED PROTEIN"/>
    <property type="match status" value="1"/>
</dbReference>
<dbReference type="PRINTS" id="PR00313">
    <property type="entry name" value="CABNDNGRPT"/>
</dbReference>
<dbReference type="Proteomes" id="UP000009319">
    <property type="component" value="Unassembled WGS sequence"/>
</dbReference>
<dbReference type="AlphaFoldDB" id="K0PUH8"/>
<dbReference type="GO" id="GO:0005509">
    <property type="term" value="F:calcium ion binding"/>
    <property type="evidence" value="ECO:0007669"/>
    <property type="project" value="InterPro"/>
</dbReference>
<comment type="caution">
    <text evidence="2">The sequence shown here is derived from an EMBL/GenBank/DDBJ whole genome shotgun (WGS) entry which is preliminary data.</text>
</comment>
<evidence type="ECO:0000256" key="1">
    <source>
        <dbReference type="SAM" id="MobiDB-lite"/>
    </source>
</evidence>